<dbReference type="STRING" id="400772.RR49_00213"/>
<gene>
    <name evidence="3" type="ORF">DCP95_15835</name>
    <name evidence="4" type="ORF">RR49_00213</name>
</gene>
<evidence type="ECO:0000313" key="5">
    <source>
        <dbReference type="Proteomes" id="UP000033451"/>
    </source>
</evidence>
<keyword evidence="2" id="KW-0472">Membrane</keyword>
<feature type="region of interest" description="Disordered" evidence="1">
    <location>
        <begin position="106"/>
        <end position="136"/>
    </location>
</feature>
<feature type="transmembrane region" description="Helical" evidence="2">
    <location>
        <begin position="12"/>
        <end position="32"/>
    </location>
</feature>
<reference evidence="3 6" key="2">
    <citation type="journal article" date="2018" name="Nat. Biotechnol.">
        <title>A standardized bacterial taxonomy based on genome phylogeny substantially revises the tree of life.</title>
        <authorList>
            <person name="Parks D.H."/>
            <person name="Chuvochina M."/>
            <person name="Waite D.W."/>
            <person name="Rinke C."/>
            <person name="Skarshewski A."/>
            <person name="Chaumeil P.A."/>
            <person name="Hugenholtz P."/>
        </authorList>
    </citation>
    <scope>NUCLEOTIDE SEQUENCE [LARGE SCALE GENOMIC DNA]</scope>
    <source>
        <strain evidence="3">UBA9152</strain>
    </source>
</reference>
<dbReference type="EMBL" id="JYIY01000043">
    <property type="protein sequence ID" value="KJL43254.1"/>
    <property type="molecule type" value="Genomic_DNA"/>
</dbReference>
<accession>A0A0F0LXQ7</accession>
<comment type="caution">
    <text evidence="4">The sequence shown here is derived from an EMBL/GenBank/DDBJ whole genome shotgun (WGS) entry which is preliminary data.</text>
</comment>
<evidence type="ECO:0000313" key="4">
    <source>
        <dbReference type="EMBL" id="KJL43254.1"/>
    </source>
</evidence>
<protein>
    <submittedName>
        <fullName evidence="3">Dinucleotide-utilizing enzyme</fullName>
    </submittedName>
</protein>
<keyword evidence="2" id="KW-1133">Transmembrane helix</keyword>
<reference evidence="4 5" key="1">
    <citation type="submission" date="2015-02" db="EMBL/GenBank/DDBJ databases">
        <title>Draft genome sequences of ten Microbacterium spp. with emphasis on heavy metal contaminated environments.</title>
        <authorList>
            <person name="Corretto E."/>
        </authorList>
    </citation>
    <scope>NUCLEOTIDE SEQUENCE [LARGE SCALE GENOMIC DNA]</scope>
    <source>
        <strain evidence="4 5">DSM 18659</strain>
    </source>
</reference>
<dbReference type="OrthoDB" id="5074776at2"/>
<keyword evidence="2" id="KW-0812">Transmembrane</keyword>
<feature type="transmembrane region" description="Helical" evidence="2">
    <location>
        <begin position="58"/>
        <end position="80"/>
    </location>
</feature>
<dbReference type="EMBL" id="DMNG01000276">
    <property type="protein sequence ID" value="HAN26017.1"/>
    <property type="molecule type" value="Genomic_DNA"/>
</dbReference>
<evidence type="ECO:0000313" key="3">
    <source>
        <dbReference type="EMBL" id="HAN26017.1"/>
    </source>
</evidence>
<dbReference type="Proteomes" id="UP000033451">
    <property type="component" value="Unassembled WGS sequence"/>
</dbReference>
<evidence type="ECO:0000256" key="1">
    <source>
        <dbReference type="SAM" id="MobiDB-lite"/>
    </source>
</evidence>
<sequence>MTPRPRLTRSIAYWVLTLGSILSIGFGVWLVIDKITVMTTTLGNQTATGIEVYAGQSWVLLGAAFIVAGLVGLVAVLALAAAARVFAAPIVPVAAPVWPEGVTDPISAEPALAEPTEPVADELPVAPAAPETTDSK</sequence>
<evidence type="ECO:0000313" key="6">
    <source>
        <dbReference type="Proteomes" id="UP000257479"/>
    </source>
</evidence>
<dbReference type="RefSeq" id="WP_045245971.1">
    <property type="nucleotide sequence ID" value="NZ_DAIQHQ010000002.1"/>
</dbReference>
<name>A0A0F0LXQ7_9MICO</name>
<dbReference type="Proteomes" id="UP000257479">
    <property type="component" value="Unassembled WGS sequence"/>
</dbReference>
<dbReference type="PATRIC" id="fig|400772.4.peg.239"/>
<organism evidence="4 5">
    <name type="scientific">Microbacterium ginsengisoli</name>
    <dbReference type="NCBI Taxonomy" id="400772"/>
    <lineage>
        <taxon>Bacteria</taxon>
        <taxon>Bacillati</taxon>
        <taxon>Actinomycetota</taxon>
        <taxon>Actinomycetes</taxon>
        <taxon>Micrococcales</taxon>
        <taxon>Microbacteriaceae</taxon>
        <taxon>Microbacterium</taxon>
    </lineage>
</organism>
<keyword evidence="5" id="KW-1185">Reference proteome</keyword>
<proteinExistence type="predicted"/>
<evidence type="ECO:0000256" key="2">
    <source>
        <dbReference type="SAM" id="Phobius"/>
    </source>
</evidence>
<dbReference type="AlphaFoldDB" id="A0A0F0LXQ7"/>